<keyword evidence="9" id="KW-0333">Golgi apparatus</keyword>
<evidence type="ECO:0000259" key="11">
    <source>
        <dbReference type="Pfam" id="PF19533"/>
    </source>
</evidence>
<evidence type="ECO:0000259" key="10">
    <source>
        <dbReference type="Pfam" id="PF13890"/>
    </source>
</evidence>
<dbReference type="Pfam" id="PF19533">
    <property type="entry name" value="Rab3-GAP_cat_C"/>
    <property type="match status" value="1"/>
</dbReference>
<dbReference type="PANTHER" id="PTHR21422:SF9">
    <property type="entry name" value="RAB3 GTPASE-ACTIVATING PROTEIN CATALYTIC SUBUNIT"/>
    <property type="match status" value="1"/>
</dbReference>
<accession>A0A1I7XMV4</accession>
<reference evidence="13" key="1">
    <citation type="submission" date="2016-11" db="UniProtKB">
        <authorList>
            <consortium name="WormBaseParasite"/>
        </authorList>
    </citation>
    <scope>IDENTIFICATION</scope>
</reference>
<evidence type="ECO:0000256" key="9">
    <source>
        <dbReference type="ARBA" id="ARBA00023034"/>
    </source>
</evidence>
<dbReference type="AlphaFoldDB" id="A0A1I7XMV4"/>
<dbReference type="InterPro" id="IPR026147">
    <property type="entry name" value="Rab3GAP1_conserved"/>
</dbReference>
<evidence type="ECO:0000313" key="13">
    <source>
        <dbReference type="WBParaSite" id="Hba_18868"/>
    </source>
</evidence>
<proteinExistence type="inferred from homology"/>
<evidence type="ECO:0000256" key="4">
    <source>
        <dbReference type="ARBA" id="ARBA00008856"/>
    </source>
</evidence>
<dbReference type="GO" id="GO:0005794">
    <property type="term" value="C:Golgi apparatus"/>
    <property type="evidence" value="ECO:0007669"/>
    <property type="project" value="UniProtKB-SubCell"/>
</dbReference>
<comment type="similarity">
    <text evidence="4">Belongs to the Rab3-GAP catalytic subunit family.</text>
</comment>
<dbReference type="PANTHER" id="PTHR21422">
    <property type="entry name" value="RAB3 GTPASE-ACTIVATING PROTEIN CATALYTIC SUBUNIT"/>
    <property type="match status" value="1"/>
</dbReference>
<name>A0A1I7XMV4_HETBA</name>
<organism evidence="12 13">
    <name type="scientific">Heterorhabditis bacteriophora</name>
    <name type="common">Entomopathogenic nematode worm</name>
    <dbReference type="NCBI Taxonomy" id="37862"/>
    <lineage>
        <taxon>Eukaryota</taxon>
        <taxon>Metazoa</taxon>
        <taxon>Ecdysozoa</taxon>
        <taxon>Nematoda</taxon>
        <taxon>Chromadorea</taxon>
        <taxon>Rhabditida</taxon>
        <taxon>Rhabditina</taxon>
        <taxon>Rhabditomorpha</taxon>
        <taxon>Strongyloidea</taxon>
        <taxon>Heterorhabditidae</taxon>
        <taxon>Heterorhabditis</taxon>
    </lineage>
</organism>
<keyword evidence="12" id="KW-1185">Reference proteome</keyword>
<keyword evidence="8" id="KW-0256">Endoplasmic reticulum</keyword>
<evidence type="ECO:0000313" key="12">
    <source>
        <dbReference type="Proteomes" id="UP000095283"/>
    </source>
</evidence>
<comment type="subcellular location">
    <subcellularLocation>
        <location evidence="3">Cytoplasm</location>
    </subcellularLocation>
    <subcellularLocation>
        <location evidence="2">Endoplasmic reticulum</location>
    </subcellularLocation>
    <subcellularLocation>
        <location evidence="1">Golgi apparatus</location>
        <location evidence="1">cis-Golgi network</location>
    </subcellularLocation>
</comment>
<evidence type="ECO:0000256" key="8">
    <source>
        <dbReference type="ARBA" id="ARBA00022824"/>
    </source>
</evidence>
<evidence type="ECO:0000256" key="1">
    <source>
        <dbReference type="ARBA" id="ARBA00004222"/>
    </source>
</evidence>
<dbReference type="Pfam" id="PF13890">
    <property type="entry name" value="Rab3-GTPase_cat"/>
    <property type="match status" value="1"/>
</dbReference>
<dbReference type="Proteomes" id="UP000095283">
    <property type="component" value="Unplaced"/>
</dbReference>
<evidence type="ECO:0000256" key="5">
    <source>
        <dbReference type="ARBA" id="ARBA00015817"/>
    </source>
</evidence>
<evidence type="ECO:0000256" key="7">
    <source>
        <dbReference type="ARBA" id="ARBA00022490"/>
    </source>
</evidence>
<feature type="domain" description="Rab3GAP catalytic subunit C-terminal" evidence="11">
    <location>
        <begin position="321"/>
        <end position="462"/>
    </location>
</feature>
<feature type="domain" description="Rab3GAP catalytic subunit conserved" evidence="10">
    <location>
        <begin position="214"/>
        <end position="260"/>
    </location>
</feature>
<dbReference type="InterPro" id="IPR045700">
    <property type="entry name" value="Rab3GAP1"/>
</dbReference>
<evidence type="ECO:0000256" key="3">
    <source>
        <dbReference type="ARBA" id="ARBA00004496"/>
    </source>
</evidence>
<dbReference type="WBParaSite" id="Hba_18868">
    <property type="protein sequence ID" value="Hba_18868"/>
    <property type="gene ID" value="Hba_18868"/>
</dbReference>
<dbReference type="GO" id="GO:0005096">
    <property type="term" value="F:GTPase activator activity"/>
    <property type="evidence" value="ECO:0007669"/>
    <property type="project" value="UniProtKB-KW"/>
</dbReference>
<evidence type="ECO:0000256" key="2">
    <source>
        <dbReference type="ARBA" id="ARBA00004240"/>
    </source>
</evidence>
<dbReference type="InterPro" id="IPR045698">
    <property type="entry name" value="Rab3GAP1_C"/>
</dbReference>
<keyword evidence="7" id="KW-0963">Cytoplasm</keyword>
<dbReference type="GO" id="GO:0005783">
    <property type="term" value="C:endoplasmic reticulum"/>
    <property type="evidence" value="ECO:0007669"/>
    <property type="project" value="UniProtKB-SubCell"/>
</dbReference>
<keyword evidence="6" id="KW-0343">GTPase activation</keyword>
<evidence type="ECO:0000256" key="6">
    <source>
        <dbReference type="ARBA" id="ARBA00022468"/>
    </source>
</evidence>
<protein>
    <recommendedName>
        <fullName evidence="5">Rab3 GTPase-activating protein catalytic subunit</fullName>
    </recommendedName>
</protein>
<sequence length="465" mass="53334">MEYFPQTNLTKPPGYVVRDCEISFNKDFTLNSGKESTLNDKIDCLLRHNKSAPRDSLTMRFVTAVTQTAVENVFGPNAFAQMWLEFVKKLRYHYENNMNLPGMDDVIQPNLSSCLLHQKLEMLQCCISAKKKRHELYDNTKEFGTDEFFDAQSDTEWSDSEEMIGSAATVSIASFSSSRDSSNMEPIGRLHPCGDMRLIRHNEFLMYVPITQANCLSERMQLPNNTWIQCWEKALPIPVVNQVRLFNETKIAEEILSMLENASIALMIELLRPVLFTAAAMYLIQQGDPINILLDTASLVQSVYRANRSGNRGVDDYLEALKQIRLTEKMILYHNSLKEQFNVKQIGNSPIDPPTEEELSLFIISLIQDFQVKREHYERNVISRGVPIFGASNGSLGHAVRKMMEIRDSYGEVKLPLPTRRQYVLRWMVPRRGAKSRPVPQRLFASIEDDEFRLCGSFSEDTIYV</sequence>